<dbReference type="Proteomes" id="UP000001307">
    <property type="component" value="Unassembled WGS sequence"/>
</dbReference>
<name>E4WPZ4_OIKDI</name>
<dbReference type="EMBL" id="FN653015">
    <property type="protein sequence ID" value="CBY20028.1"/>
    <property type="molecule type" value="Genomic_DNA"/>
</dbReference>
<dbReference type="GO" id="GO:0004623">
    <property type="term" value="F:phospholipase A2 activity"/>
    <property type="evidence" value="ECO:0007669"/>
    <property type="project" value="InterPro"/>
</dbReference>
<dbReference type="AlphaFoldDB" id="E4WPZ4"/>
<sequence length="238" mass="26209">MKLFGFLAAFATAREVEFDFNADSSDRTGTNNVNQNVMFYAQVAGLDFLQFNEKQWQYGCWGQLNGAEARAGHGEALDVIDQLFQDWAKCKECMDIDFEDTCDIDNVAYEVGMDPSTGRIECSGNVNCPKARCECDEALAFGIIDNWDAYNLENELQNGFDFDTACQPHPKNPNNGGGAGGSCDNVGDNVRRCCGEYPQRFPYDDKAGCMQCCDAASKIYNVNRHGCCEGILGTVGCM</sequence>
<reference evidence="1" key="1">
    <citation type="journal article" date="2010" name="Science">
        <title>Plasticity of animal genome architecture unmasked by rapid evolution of a pelagic tunicate.</title>
        <authorList>
            <person name="Denoeud F."/>
            <person name="Henriet S."/>
            <person name="Mungpakdee S."/>
            <person name="Aury J.M."/>
            <person name="Da Silva C."/>
            <person name="Brinkmann H."/>
            <person name="Mikhaleva J."/>
            <person name="Olsen L.C."/>
            <person name="Jubin C."/>
            <person name="Canestro C."/>
            <person name="Bouquet J.M."/>
            <person name="Danks G."/>
            <person name="Poulain J."/>
            <person name="Campsteijn C."/>
            <person name="Adamski M."/>
            <person name="Cross I."/>
            <person name="Yadetie F."/>
            <person name="Muffato M."/>
            <person name="Louis A."/>
            <person name="Butcher S."/>
            <person name="Tsagkogeorga G."/>
            <person name="Konrad A."/>
            <person name="Singh S."/>
            <person name="Jensen M.F."/>
            <person name="Cong E.H."/>
            <person name="Eikeseth-Otteraa H."/>
            <person name="Noel B."/>
            <person name="Anthouard V."/>
            <person name="Porcel B.M."/>
            <person name="Kachouri-Lafond R."/>
            <person name="Nishino A."/>
            <person name="Ugolini M."/>
            <person name="Chourrout P."/>
            <person name="Nishida H."/>
            <person name="Aasland R."/>
            <person name="Huzurbazar S."/>
            <person name="Westhof E."/>
            <person name="Delsuc F."/>
            <person name="Lehrach H."/>
            <person name="Reinhardt R."/>
            <person name="Weissenbach J."/>
            <person name="Roy S.W."/>
            <person name="Artiguenave F."/>
            <person name="Postlethwait J.H."/>
            <person name="Manak J.R."/>
            <person name="Thompson E.M."/>
            <person name="Jaillon O."/>
            <person name="Du Pasquier L."/>
            <person name="Boudinot P."/>
            <person name="Liberles D.A."/>
            <person name="Volff J.N."/>
            <person name="Philippe H."/>
            <person name="Lenhard B."/>
            <person name="Roest Crollius H."/>
            <person name="Wincker P."/>
            <person name="Chourrout D."/>
        </authorList>
    </citation>
    <scope>NUCLEOTIDE SEQUENCE [LARGE SCALE GENOMIC DNA]</scope>
</reference>
<dbReference type="GO" id="GO:0006644">
    <property type="term" value="P:phospholipid metabolic process"/>
    <property type="evidence" value="ECO:0007669"/>
    <property type="project" value="InterPro"/>
</dbReference>
<dbReference type="GO" id="GO:0050482">
    <property type="term" value="P:arachidonate secretion"/>
    <property type="evidence" value="ECO:0007669"/>
    <property type="project" value="InterPro"/>
</dbReference>
<organism evidence="1">
    <name type="scientific">Oikopleura dioica</name>
    <name type="common">Tunicate</name>
    <dbReference type="NCBI Taxonomy" id="34765"/>
    <lineage>
        <taxon>Eukaryota</taxon>
        <taxon>Metazoa</taxon>
        <taxon>Chordata</taxon>
        <taxon>Tunicata</taxon>
        <taxon>Appendicularia</taxon>
        <taxon>Copelata</taxon>
        <taxon>Oikopleuridae</taxon>
        <taxon>Oikopleura</taxon>
    </lineage>
</organism>
<dbReference type="InParanoid" id="E4WPZ4"/>
<proteinExistence type="predicted"/>
<dbReference type="Gene3D" id="1.20.90.10">
    <property type="entry name" value="Phospholipase A2 domain"/>
    <property type="match status" value="1"/>
</dbReference>
<evidence type="ECO:0000313" key="2">
    <source>
        <dbReference type="Proteomes" id="UP000001307"/>
    </source>
</evidence>
<keyword evidence="2" id="KW-1185">Reference proteome</keyword>
<accession>E4WPZ4</accession>
<evidence type="ECO:0000313" key="1">
    <source>
        <dbReference type="EMBL" id="CBY20028.1"/>
    </source>
</evidence>
<protein>
    <submittedName>
        <fullName evidence="1">Uncharacterized protein</fullName>
    </submittedName>
</protein>
<dbReference type="SUPFAM" id="SSF48619">
    <property type="entry name" value="Phospholipase A2, PLA2"/>
    <property type="match status" value="1"/>
</dbReference>
<dbReference type="InterPro" id="IPR036444">
    <property type="entry name" value="PLipase_A2_dom_sf"/>
</dbReference>
<dbReference type="OrthoDB" id="10321404at2759"/>
<gene>
    <name evidence="1" type="ORF">GSOID_T00000010001</name>
</gene>